<dbReference type="EMBL" id="BNBD01000013">
    <property type="protein sequence ID" value="GHF64296.1"/>
    <property type="molecule type" value="Genomic_DNA"/>
</dbReference>
<dbReference type="Proteomes" id="UP000638313">
    <property type="component" value="Unassembled WGS sequence"/>
</dbReference>
<reference evidence="2" key="1">
    <citation type="journal article" date="2014" name="Int. J. Syst. Evol. Microbiol.">
        <title>Complete genome sequence of Corynebacterium casei LMG S-19264T (=DSM 44701T), isolated from a smear-ripened cheese.</title>
        <authorList>
            <consortium name="US DOE Joint Genome Institute (JGI-PGF)"/>
            <person name="Walter F."/>
            <person name="Albersmeier A."/>
            <person name="Kalinowski J."/>
            <person name="Ruckert C."/>
        </authorList>
    </citation>
    <scope>NUCLEOTIDE SEQUENCE</scope>
    <source>
        <strain evidence="2">JCM 4059</strain>
    </source>
</reference>
<protein>
    <submittedName>
        <fullName evidence="2">Uncharacterized protein</fullName>
    </submittedName>
</protein>
<feature type="region of interest" description="Disordered" evidence="1">
    <location>
        <begin position="1"/>
        <end position="37"/>
    </location>
</feature>
<evidence type="ECO:0000313" key="2">
    <source>
        <dbReference type="EMBL" id="GHF64296.1"/>
    </source>
</evidence>
<gene>
    <name evidence="2" type="ORF">GCM10010218_52280</name>
</gene>
<feature type="region of interest" description="Disordered" evidence="1">
    <location>
        <begin position="122"/>
        <end position="146"/>
    </location>
</feature>
<organism evidence="2 3">
    <name type="scientific">Streptomyces mashuensis</name>
    <dbReference type="NCBI Taxonomy" id="33904"/>
    <lineage>
        <taxon>Bacteria</taxon>
        <taxon>Bacillati</taxon>
        <taxon>Actinomycetota</taxon>
        <taxon>Actinomycetes</taxon>
        <taxon>Kitasatosporales</taxon>
        <taxon>Streptomycetaceae</taxon>
        <taxon>Streptomyces</taxon>
    </lineage>
</organism>
<reference evidence="2" key="2">
    <citation type="submission" date="2020-09" db="EMBL/GenBank/DDBJ databases">
        <authorList>
            <person name="Sun Q."/>
            <person name="Ohkuma M."/>
        </authorList>
    </citation>
    <scope>NUCLEOTIDE SEQUENCE</scope>
    <source>
        <strain evidence="2">JCM 4059</strain>
    </source>
</reference>
<accession>A0A919EFD5</accession>
<sequence length="159" mass="17040">MSETAGAPSGVDPVTRTHPVTGAGASPGTGPGTAPGTHVGHESYAFACMSCGHGWEQSYEIRHYTDAKGRPFVVYYADGERVPSPLGRPTCPNCDAHVVRIMRSGQVSVIADALHLTPRTEVPRTDQPAAGPVFDGGGRESQQHHHWHLSDLLKPFHRK</sequence>
<evidence type="ECO:0000256" key="1">
    <source>
        <dbReference type="SAM" id="MobiDB-lite"/>
    </source>
</evidence>
<dbReference type="RefSeq" id="WP_229891534.1">
    <property type="nucleotide sequence ID" value="NZ_BNBD01000013.1"/>
</dbReference>
<dbReference type="AlphaFoldDB" id="A0A919EFD5"/>
<keyword evidence="3" id="KW-1185">Reference proteome</keyword>
<name>A0A919EFD5_9ACTN</name>
<comment type="caution">
    <text evidence="2">The sequence shown here is derived from an EMBL/GenBank/DDBJ whole genome shotgun (WGS) entry which is preliminary data.</text>
</comment>
<feature type="compositionally biased region" description="Basic and acidic residues" evidence="1">
    <location>
        <begin position="137"/>
        <end position="146"/>
    </location>
</feature>
<proteinExistence type="predicted"/>
<evidence type="ECO:0000313" key="3">
    <source>
        <dbReference type="Proteomes" id="UP000638313"/>
    </source>
</evidence>